<dbReference type="InterPro" id="IPR000305">
    <property type="entry name" value="GIY-YIG_endonuc"/>
</dbReference>
<feature type="domain" description="UVR" evidence="8">
    <location>
        <begin position="204"/>
        <end position="239"/>
    </location>
</feature>
<comment type="similarity">
    <text evidence="7">Belongs to the UvrC family.</text>
</comment>
<dbReference type="GO" id="GO:0003677">
    <property type="term" value="F:DNA binding"/>
    <property type="evidence" value="ECO:0007669"/>
    <property type="project" value="UniProtKB-UniRule"/>
</dbReference>
<dbReference type="InterPro" id="IPR035901">
    <property type="entry name" value="GIY-YIG_endonuc_sf"/>
</dbReference>
<dbReference type="HAMAP" id="MF_00203">
    <property type="entry name" value="UvrC"/>
    <property type="match status" value="1"/>
</dbReference>
<dbReference type="PROSITE" id="PS50164">
    <property type="entry name" value="GIY_YIG"/>
    <property type="match status" value="1"/>
</dbReference>
<dbReference type="EMBL" id="DWUW01000027">
    <property type="protein sequence ID" value="HJD30488.1"/>
    <property type="molecule type" value="Genomic_DNA"/>
</dbReference>
<dbReference type="InterPro" id="IPR001943">
    <property type="entry name" value="UVR_dom"/>
</dbReference>
<dbReference type="Pfam" id="PF02151">
    <property type="entry name" value="UVR"/>
    <property type="match status" value="1"/>
</dbReference>
<keyword evidence="4 7" id="KW-0267">Excision nuclease</keyword>
<feature type="domain" description="UvrC family homology region profile" evidence="10">
    <location>
        <begin position="255"/>
        <end position="497"/>
    </location>
</feature>
<dbReference type="Proteomes" id="UP000823851">
    <property type="component" value="Unassembled WGS sequence"/>
</dbReference>
<dbReference type="Gene3D" id="1.10.150.20">
    <property type="entry name" value="5' to 3' exonuclease, C-terminal subdomain"/>
    <property type="match status" value="1"/>
</dbReference>
<keyword evidence="1 7" id="KW-0963">Cytoplasm</keyword>
<dbReference type="InterPro" id="IPR001162">
    <property type="entry name" value="UvrC_RNase_H_dom"/>
</dbReference>
<dbReference type="Gene3D" id="3.30.420.340">
    <property type="entry name" value="UvrC, RNAse H endonuclease domain"/>
    <property type="match status" value="1"/>
</dbReference>
<evidence type="ECO:0000256" key="5">
    <source>
        <dbReference type="ARBA" id="ARBA00023204"/>
    </source>
</evidence>
<dbReference type="GO" id="GO:0009380">
    <property type="term" value="C:excinuclease repair complex"/>
    <property type="evidence" value="ECO:0007669"/>
    <property type="project" value="InterPro"/>
</dbReference>
<dbReference type="InterPro" id="IPR036876">
    <property type="entry name" value="UVR_dom_sf"/>
</dbReference>
<proteinExistence type="inferred from homology"/>
<reference evidence="11" key="2">
    <citation type="submission" date="2021-04" db="EMBL/GenBank/DDBJ databases">
        <authorList>
            <person name="Gilroy R."/>
        </authorList>
    </citation>
    <scope>NUCLEOTIDE SEQUENCE</scope>
    <source>
        <strain evidence="11">ChiHjej8B7-25341</strain>
    </source>
</reference>
<name>A0A9D2QVN7_9FIRM</name>
<comment type="caution">
    <text evidence="11">The sequence shown here is derived from an EMBL/GenBank/DDBJ whole genome shotgun (WGS) entry which is preliminary data.</text>
</comment>
<evidence type="ECO:0000259" key="9">
    <source>
        <dbReference type="PROSITE" id="PS50164"/>
    </source>
</evidence>
<evidence type="ECO:0000313" key="12">
    <source>
        <dbReference type="Proteomes" id="UP000823851"/>
    </source>
</evidence>
<protein>
    <recommendedName>
        <fullName evidence="7">UvrABC system protein C</fullName>
        <shortName evidence="7">Protein UvrC</shortName>
    </recommendedName>
    <alternativeName>
        <fullName evidence="7">Excinuclease ABC subunit C</fullName>
    </alternativeName>
</protein>
<organism evidence="11 12">
    <name type="scientific">Candidatus Eisenbergiella stercorigallinarum</name>
    <dbReference type="NCBI Taxonomy" id="2838557"/>
    <lineage>
        <taxon>Bacteria</taxon>
        <taxon>Bacillati</taxon>
        <taxon>Bacillota</taxon>
        <taxon>Clostridia</taxon>
        <taxon>Lachnospirales</taxon>
        <taxon>Lachnospiraceae</taxon>
        <taxon>Eisenbergiella</taxon>
    </lineage>
</organism>
<sequence>MFQIEEELKKLPAKPGVYIMHDQDDAIIYVGKAISLRNRVRSYFRESTNKSPKIEKMVTKIARFEYIVTDSELEALVLENNLIKEHNPRYNTMLKDDKTYPYIKVTMGEDFPRVLFSRQMKKDKSRYFGPFTSAFAVKDTIELINRLYKLRTCSRVLPRDIGLERPCLNYHIGQCMAPCQEYVTKEEYRAQVEQALDFLNGNFDPILNSLQRKMEEASERLDFEEAIRYRDLYNSVKQVAQKQKITDSDGEDKDIIALARDEDDAVVQVFFVRGGKLIGREHFIMTRTQDCTQAQVLLDFVKQFYAGTPFIPRELMLQHEIEDIPVLEQWLSARKGSRVYIRVPKKGTKEKLVELAATNAKLVLSKDRERIKREEGRTIGAVKEICALLSIPEANRMEAFDISNISGFENVGSMVVYEKGKPKRSDYRKFKIKTVAGPDDYACMKEVLTRRFRHGMEEAKELEDKQLEKEFGSFTRFPDLLLMDGGKGQVNVALQVLSELGLSIPVCGMVKDDNHRTRGLYYQNREIEIDTRSEGFKLITRIQDEAHRFAIEYHRSLRSKEQVRSVLDGIPGVGPARRKALMRDFCSIDEIRQADVERLSQVPEIPEHIAEEIYSFFHGSVLK</sequence>
<comment type="subunit">
    <text evidence="7">Interacts with UvrB in an incision complex.</text>
</comment>
<dbReference type="GO" id="GO:0006289">
    <property type="term" value="P:nucleotide-excision repair"/>
    <property type="evidence" value="ECO:0007669"/>
    <property type="project" value="UniProtKB-UniRule"/>
</dbReference>
<keyword evidence="6 7" id="KW-0742">SOS response</keyword>
<accession>A0A9D2QVN7</accession>
<gene>
    <name evidence="7 11" type="primary">uvrC</name>
    <name evidence="11" type="ORF">H9912_00955</name>
</gene>
<dbReference type="FunFam" id="3.40.1440.10:FF:000001">
    <property type="entry name" value="UvrABC system protein C"/>
    <property type="match status" value="1"/>
</dbReference>
<dbReference type="InterPro" id="IPR041663">
    <property type="entry name" value="DisA/LigA_HHH"/>
</dbReference>
<keyword evidence="2 7" id="KW-0227">DNA damage</keyword>
<dbReference type="Gene3D" id="3.40.1440.10">
    <property type="entry name" value="GIY-YIG endonuclease"/>
    <property type="match status" value="1"/>
</dbReference>
<dbReference type="Pfam" id="PF01541">
    <property type="entry name" value="GIY-YIG"/>
    <property type="match status" value="1"/>
</dbReference>
<feature type="domain" description="GIY-YIG" evidence="9">
    <location>
        <begin position="13"/>
        <end position="92"/>
    </location>
</feature>
<comment type="subcellular location">
    <subcellularLocation>
        <location evidence="7">Cytoplasm</location>
    </subcellularLocation>
</comment>
<comment type="function">
    <text evidence="7">The UvrABC repair system catalyzes the recognition and processing of DNA lesions. UvrC both incises the 5' and 3' sides of the lesion. The N-terminal half is responsible for the 3' incision and the C-terminal half is responsible for the 5' incision.</text>
</comment>
<dbReference type="Gene3D" id="4.10.860.10">
    <property type="entry name" value="UVR domain"/>
    <property type="match status" value="1"/>
</dbReference>
<dbReference type="InterPro" id="IPR004791">
    <property type="entry name" value="UvrC"/>
</dbReference>
<evidence type="ECO:0000313" key="11">
    <source>
        <dbReference type="EMBL" id="HJD30488.1"/>
    </source>
</evidence>
<keyword evidence="5 7" id="KW-0234">DNA repair</keyword>
<dbReference type="AlphaFoldDB" id="A0A9D2QVN7"/>
<evidence type="ECO:0000256" key="4">
    <source>
        <dbReference type="ARBA" id="ARBA00022881"/>
    </source>
</evidence>
<dbReference type="InterPro" id="IPR038476">
    <property type="entry name" value="UvrC_RNase_H_dom_sf"/>
</dbReference>
<dbReference type="SUPFAM" id="SSF46600">
    <property type="entry name" value="C-terminal UvrC-binding domain of UvrB"/>
    <property type="match status" value="1"/>
</dbReference>
<evidence type="ECO:0000256" key="7">
    <source>
        <dbReference type="HAMAP-Rule" id="MF_00203"/>
    </source>
</evidence>
<dbReference type="SUPFAM" id="SSF82771">
    <property type="entry name" value="GIY-YIG endonuclease"/>
    <property type="match status" value="1"/>
</dbReference>
<dbReference type="NCBIfam" id="NF001824">
    <property type="entry name" value="PRK00558.1-5"/>
    <property type="match status" value="1"/>
</dbReference>
<evidence type="ECO:0000256" key="2">
    <source>
        <dbReference type="ARBA" id="ARBA00022763"/>
    </source>
</evidence>
<dbReference type="SMART" id="SM00465">
    <property type="entry name" value="GIYc"/>
    <property type="match status" value="1"/>
</dbReference>
<dbReference type="PANTHER" id="PTHR30562">
    <property type="entry name" value="UVRC/OXIDOREDUCTASE"/>
    <property type="match status" value="1"/>
</dbReference>
<dbReference type="InterPro" id="IPR010994">
    <property type="entry name" value="RuvA_2-like"/>
</dbReference>
<dbReference type="GO" id="GO:0005737">
    <property type="term" value="C:cytoplasm"/>
    <property type="evidence" value="ECO:0007669"/>
    <property type="project" value="UniProtKB-SubCell"/>
</dbReference>
<dbReference type="GO" id="GO:0009432">
    <property type="term" value="P:SOS response"/>
    <property type="evidence" value="ECO:0007669"/>
    <property type="project" value="UniProtKB-UniRule"/>
</dbReference>
<dbReference type="NCBIfam" id="TIGR00194">
    <property type="entry name" value="uvrC"/>
    <property type="match status" value="1"/>
</dbReference>
<evidence type="ECO:0000256" key="6">
    <source>
        <dbReference type="ARBA" id="ARBA00023236"/>
    </source>
</evidence>
<dbReference type="PANTHER" id="PTHR30562:SF1">
    <property type="entry name" value="UVRABC SYSTEM PROTEIN C"/>
    <property type="match status" value="1"/>
</dbReference>
<dbReference type="Pfam" id="PF12826">
    <property type="entry name" value="HHH_2"/>
    <property type="match status" value="1"/>
</dbReference>
<dbReference type="SUPFAM" id="SSF47781">
    <property type="entry name" value="RuvA domain 2-like"/>
    <property type="match status" value="1"/>
</dbReference>
<evidence type="ECO:0000256" key="1">
    <source>
        <dbReference type="ARBA" id="ARBA00022490"/>
    </source>
</evidence>
<dbReference type="Pfam" id="PF22920">
    <property type="entry name" value="UvrC_RNaseH"/>
    <property type="match status" value="1"/>
</dbReference>
<keyword evidence="3 7" id="KW-0228">DNA excision</keyword>
<evidence type="ECO:0000259" key="8">
    <source>
        <dbReference type="PROSITE" id="PS50151"/>
    </source>
</evidence>
<reference evidence="11" key="1">
    <citation type="journal article" date="2021" name="PeerJ">
        <title>Extensive microbial diversity within the chicken gut microbiome revealed by metagenomics and culture.</title>
        <authorList>
            <person name="Gilroy R."/>
            <person name="Ravi A."/>
            <person name="Getino M."/>
            <person name="Pursley I."/>
            <person name="Horton D.L."/>
            <person name="Alikhan N.F."/>
            <person name="Baker D."/>
            <person name="Gharbi K."/>
            <person name="Hall N."/>
            <person name="Watson M."/>
            <person name="Adriaenssens E.M."/>
            <person name="Foster-Nyarko E."/>
            <person name="Jarju S."/>
            <person name="Secka A."/>
            <person name="Antonio M."/>
            <person name="Oren A."/>
            <person name="Chaudhuri R.R."/>
            <person name="La Ragione R."/>
            <person name="Hildebrand F."/>
            <person name="Pallen M.J."/>
        </authorList>
    </citation>
    <scope>NUCLEOTIDE SEQUENCE</scope>
    <source>
        <strain evidence="11">ChiHjej8B7-25341</strain>
    </source>
</reference>
<evidence type="ECO:0000256" key="3">
    <source>
        <dbReference type="ARBA" id="ARBA00022769"/>
    </source>
</evidence>
<dbReference type="CDD" id="cd10434">
    <property type="entry name" value="GIY-YIG_UvrC_Cho"/>
    <property type="match status" value="1"/>
</dbReference>
<dbReference type="GO" id="GO:0009381">
    <property type="term" value="F:excinuclease ABC activity"/>
    <property type="evidence" value="ECO:0007669"/>
    <property type="project" value="UniProtKB-UniRule"/>
</dbReference>
<dbReference type="Pfam" id="PF08459">
    <property type="entry name" value="UvrC_RNaseH_dom"/>
    <property type="match status" value="1"/>
</dbReference>
<dbReference type="InterPro" id="IPR050066">
    <property type="entry name" value="UvrABC_protein_C"/>
</dbReference>
<dbReference type="PROSITE" id="PS50151">
    <property type="entry name" value="UVR"/>
    <property type="match status" value="1"/>
</dbReference>
<dbReference type="PROSITE" id="PS50165">
    <property type="entry name" value="UVRC"/>
    <property type="match status" value="1"/>
</dbReference>
<dbReference type="InterPro" id="IPR047296">
    <property type="entry name" value="GIY-YIG_UvrC_Cho"/>
</dbReference>
<evidence type="ECO:0000259" key="10">
    <source>
        <dbReference type="PROSITE" id="PS50165"/>
    </source>
</evidence>